<evidence type="ECO:0000313" key="3">
    <source>
        <dbReference type="Proteomes" id="UP000013827"/>
    </source>
</evidence>
<name>A0A0D3JVC5_EMIH1</name>
<dbReference type="RefSeq" id="XP_005779889.1">
    <property type="nucleotide sequence ID" value="XM_005779832.1"/>
</dbReference>
<protein>
    <recommendedName>
        <fullName evidence="4">Adaptor protein ClpS core domain-containing protein</fullName>
    </recommendedName>
</protein>
<dbReference type="EnsemblProtists" id="EOD21804">
    <property type="protein sequence ID" value="EOD21804"/>
    <property type="gene ID" value="EMIHUDRAFT_368623"/>
</dbReference>
<dbReference type="HOGENOM" id="CLU_1605767_0_0_1"/>
<evidence type="ECO:0000313" key="2">
    <source>
        <dbReference type="EnsemblProtists" id="EOD27460"/>
    </source>
</evidence>
<reference evidence="3" key="1">
    <citation type="journal article" date="2013" name="Nature">
        <title>Pan genome of the phytoplankton Emiliania underpins its global distribution.</title>
        <authorList>
            <person name="Read B.A."/>
            <person name="Kegel J."/>
            <person name="Klute M.J."/>
            <person name="Kuo A."/>
            <person name="Lefebvre S.C."/>
            <person name="Maumus F."/>
            <person name="Mayer C."/>
            <person name="Miller J."/>
            <person name="Monier A."/>
            <person name="Salamov A."/>
            <person name="Young J."/>
            <person name="Aguilar M."/>
            <person name="Claverie J.M."/>
            <person name="Frickenhaus S."/>
            <person name="Gonzalez K."/>
            <person name="Herman E.K."/>
            <person name="Lin Y.C."/>
            <person name="Napier J."/>
            <person name="Ogata H."/>
            <person name="Sarno A.F."/>
            <person name="Shmutz J."/>
            <person name="Schroeder D."/>
            <person name="de Vargas C."/>
            <person name="Verret F."/>
            <person name="von Dassow P."/>
            <person name="Valentin K."/>
            <person name="Van de Peer Y."/>
            <person name="Wheeler G."/>
            <person name="Dacks J.B."/>
            <person name="Delwiche C.F."/>
            <person name="Dyhrman S.T."/>
            <person name="Glockner G."/>
            <person name="John U."/>
            <person name="Richards T."/>
            <person name="Worden A.Z."/>
            <person name="Zhang X."/>
            <person name="Grigoriev I.V."/>
            <person name="Allen A.E."/>
            <person name="Bidle K."/>
            <person name="Borodovsky M."/>
            <person name="Bowler C."/>
            <person name="Brownlee C."/>
            <person name="Cock J.M."/>
            <person name="Elias M."/>
            <person name="Gladyshev V.N."/>
            <person name="Groth M."/>
            <person name="Guda C."/>
            <person name="Hadaegh A."/>
            <person name="Iglesias-Rodriguez M.D."/>
            <person name="Jenkins J."/>
            <person name="Jones B.M."/>
            <person name="Lawson T."/>
            <person name="Leese F."/>
            <person name="Lindquist E."/>
            <person name="Lobanov A."/>
            <person name="Lomsadze A."/>
            <person name="Malik S.B."/>
            <person name="Marsh M.E."/>
            <person name="Mackinder L."/>
            <person name="Mock T."/>
            <person name="Mueller-Roeber B."/>
            <person name="Pagarete A."/>
            <person name="Parker M."/>
            <person name="Probert I."/>
            <person name="Quesneville H."/>
            <person name="Raines C."/>
            <person name="Rensing S.A."/>
            <person name="Riano-Pachon D.M."/>
            <person name="Richier S."/>
            <person name="Rokitta S."/>
            <person name="Shiraiwa Y."/>
            <person name="Soanes D.M."/>
            <person name="van der Giezen M."/>
            <person name="Wahlund T.M."/>
            <person name="Williams B."/>
            <person name="Wilson W."/>
            <person name="Wolfe G."/>
            <person name="Wurch L.L."/>
        </authorList>
    </citation>
    <scope>NUCLEOTIDE SEQUENCE</scope>
</reference>
<dbReference type="GeneID" id="17273005"/>
<reference evidence="2" key="2">
    <citation type="submission" date="2024-10" db="UniProtKB">
        <authorList>
            <consortium name="EnsemblProtists"/>
        </authorList>
    </citation>
    <scope>IDENTIFICATION</scope>
</reference>
<dbReference type="PaxDb" id="2903-EOD21804"/>
<feature type="signal peptide" evidence="1">
    <location>
        <begin position="1"/>
        <end position="18"/>
    </location>
</feature>
<dbReference type="KEGG" id="ehx:EMIHUDRAFT_366616"/>
<keyword evidence="3" id="KW-1185">Reference proteome</keyword>
<proteinExistence type="predicted"/>
<accession>A0A0D3JVC5</accession>
<dbReference type="Proteomes" id="UP000013827">
    <property type="component" value="Unassembled WGS sequence"/>
</dbReference>
<dbReference type="RefSeq" id="XP_005774233.1">
    <property type="nucleotide sequence ID" value="XM_005774176.1"/>
</dbReference>
<evidence type="ECO:0008006" key="4">
    <source>
        <dbReference type="Google" id="ProtNLM"/>
    </source>
</evidence>
<dbReference type="AlphaFoldDB" id="A0A0D3JVC5"/>
<organism evidence="2 3">
    <name type="scientific">Emiliania huxleyi (strain CCMP1516)</name>
    <dbReference type="NCBI Taxonomy" id="280463"/>
    <lineage>
        <taxon>Eukaryota</taxon>
        <taxon>Haptista</taxon>
        <taxon>Haptophyta</taxon>
        <taxon>Prymnesiophyceae</taxon>
        <taxon>Isochrysidales</taxon>
        <taxon>Noelaerhabdaceae</taxon>
        <taxon>Emiliania</taxon>
    </lineage>
</organism>
<dbReference type="GeneID" id="17267357"/>
<sequence>MRLLLPIFCLALAPRAAGELVSAVLLLHDDDFHTFRQVSAALERLGLSPPQALLVTSDVNAMGIGLACKGAVKDLEAGNAGLVAAGLNTTVVRADETDRQVRLAADRVTAESAAFPSFVLRNGTVSPVLGPRVAGSWQAAPATEPGCALWALSGACVREALASVHA</sequence>
<dbReference type="EnsemblProtists" id="EOD27460">
    <property type="protein sequence ID" value="EOD27460"/>
    <property type="gene ID" value="EMIHUDRAFT_366616"/>
</dbReference>
<dbReference type="KEGG" id="ehx:EMIHUDRAFT_368623"/>
<evidence type="ECO:0000256" key="1">
    <source>
        <dbReference type="SAM" id="SignalP"/>
    </source>
</evidence>
<keyword evidence="1" id="KW-0732">Signal</keyword>
<feature type="chain" id="PRO_5044053603" description="Adaptor protein ClpS core domain-containing protein" evidence="1">
    <location>
        <begin position="19"/>
        <end position="166"/>
    </location>
</feature>